<accession>A0A0X9F729</accession>
<dbReference type="CDD" id="cd23992">
    <property type="entry name" value="PBP_GOBP"/>
    <property type="match status" value="1"/>
</dbReference>
<keyword evidence="1" id="KW-0732">Signal</keyword>
<dbReference type="InterPro" id="IPR006170">
    <property type="entry name" value="PBP/GOBP"/>
</dbReference>
<dbReference type="Pfam" id="PF01395">
    <property type="entry name" value="PBP_GOBP"/>
    <property type="match status" value="1"/>
</dbReference>
<feature type="signal peptide" evidence="1">
    <location>
        <begin position="1"/>
        <end position="20"/>
    </location>
</feature>
<organism evidence="2">
    <name type="scientific">Dendroctonus armandi</name>
    <dbReference type="NCBI Taxonomy" id="77159"/>
    <lineage>
        <taxon>Eukaryota</taxon>
        <taxon>Metazoa</taxon>
        <taxon>Ecdysozoa</taxon>
        <taxon>Arthropoda</taxon>
        <taxon>Hexapoda</taxon>
        <taxon>Insecta</taxon>
        <taxon>Pterygota</taxon>
        <taxon>Neoptera</taxon>
        <taxon>Endopterygota</taxon>
        <taxon>Coleoptera</taxon>
        <taxon>Polyphaga</taxon>
        <taxon>Cucujiformia</taxon>
        <taxon>Curculionidae</taxon>
        <taxon>Scolytinae</taxon>
        <taxon>Dendroctonus</taxon>
    </lineage>
</organism>
<dbReference type="AlphaFoldDB" id="A0A0X9F729"/>
<evidence type="ECO:0000313" key="2">
    <source>
        <dbReference type="EMBL" id="ALM64967.1"/>
    </source>
</evidence>
<sequence length="132" mass="15338">MFSALKFLMVLVLVVVVTRADQRQQVVDFHRPCLDHHDIEDDDLHFALDKLKSRDDDEFYLHFFCVAKQGHFMTEDGTVNTDNFENDMKDIIDPENMPNVAAIIRMCLIQKNTVLETIRHAVDCFMAADHNL</sequence>
<evidence type="ECO:0000256" key="1">
    <source>
        <dbReference type="SAM" id="SignalP"/>
    </source>
</evidence>
<dbReference type="InterPro" id="IPR036728">
    <property type="entry name" value="PBP_GOBP_sf"/>
</dbReference>
<proteinExistence type="evidence at transcript level"/>
<protein>
    <submittedName>
        <fullName evidence="2">Odorant binding protein 5</fullName>
    </submittedName>
</protein>
<dbReference type="EMBL" id="KP453836">
    <property type="protein sequence ID" value="ALM64967.1"/>
    <property type="molecule type" value="mRNA"/>
</dbReference>
<dbReference type="SUPFAM" id="SSF47565">
    <property type="entry name" value="Insect pheromone/odorant-binding proteins"/>
    <property type="match status" value="1"/>
</dbReference>
<reference evidence="2" key="1">
    <citation type="submission" date="2015-01" db="EMBL/GenBank/DDBJ databases">
        <title>Molecular characterization, expression profiling, and prokaryotic expression of odorant binding protein genes in the Chinese white pine beetle, Dendroctonus armandi.</title>
        <authorList>
            <person name="Zhang R.R."/>
            <person name="Li Z.M."/>
            <person name="Wang J."/>
            <person name="Gao G.Q."/>
            <person name="Dai L.L."/>
            <person name="Chen H."/>
        </authorList>
    </citation>
    <scope>NUCLEOTIDE SEQUENCE</scope>
</reference>
<name>A0A0X9F729_9CUCU</name>
<dbReference type="Gene3D" id="1.10.238.20">
    <property type="entry name" value="Pheromone/general odorant binding protein domain"/>
    <property type="match status" value="1"/>
</dbReference>
<dbReference type="GO" id="GO:0005549">
    <property type="term" value="F:odorant binding"/>
    <property type="evidence" value="ECO:0007669"/>
    <property type="project" value="InterPro"/>
</dbReference>
<gene>
    <name evidence="2" type="primary">obp5</name>
</gene>
<feature type="chain" id="PRO_5007071909" evidence="1">
    <location>
        <begin position="21"/>
        <end position="132"/>
    </location>
</feature>